<sequence>MKPAIICILCESTVTGDHYRIRERHINPDRSLLDNITGPDDERVICLNDGSQLRVRNIRREITLEPTPFTRGKKPESDA</sequence>
<evidence type="ECO:0000313" key="2">
    <source>
        <dbReference type="EMBL" id="STO40067.1"/>
    </source>
</evidence>
<reference evidence="3 4" key="1">
    <citation type="submission" date="2018-06" db="EMBL/GenBank/DDBJ databases">
        <authorList>
            <consortium name="Pathogen Informatics"/>
            <person name="Doyle S."/>
        </authorList>
    </citation>
    <scope>NUCLEOTIDE SEQUENCE [LARGE SCALE GENOMIC DNA]</scope>
    <source>
        <strain evidence="1 3">NCTC11341</strain>
        <strain evidence="2 4">NCTC9706</strain>
    </source>
</reference>
<name>A0A0M1U5I2_ECOLX</name>
<evidence type="ECO:0000313" key="1">
    <source>
        <dbReference type="EMBL" id="STH74431.1"/>
    </source>
</evidence>
<evidence type="ECO:0000313" key="4">
    <source>
        <dbReference type="Proteomes" id="UP000254460"/>
    </source>
</evidence>
<dbReference type="Proteomes" id="UP000254460">
    <property type="component" value="Unassembled WGS sequence"/>
</dbReference>
<gene>
    <name evidence="1" type="ORF">NCTC11341_06175</name>
    <name evidence="2" type="ORF">NCTC9706_04352</name>
</gene>
<organism evidence="1 3">
    <name type="scientific">Escherichia coli</name>
    <dbReference type="NCBI Taxonomy" id="562"/>
    <lineage>
        <taxon>Bacteria</taxon>
        <taxon>Pseudomonadati</taxon>
        <taxon>Pseudomonadota</taxon>
        <taxon>Gammaproteobacteria</taxon>
        <taxon>Enterobacterales</taxon>
        <taxon>Enterobacteriaceae</taxon>
        <taxon>Escherichia</taxon>
    </lineage>
</organism>
<dbReference type="RefSeq" id="WP_000801171.1">
    <property type="nucleotide sequence ID" value="NZ_CABEFB020000006.1"/>
</dbReference>
<dbReference type="AlphaFoldDB" id="A0A0M1U5I2"/>
<dbReference type="EMBL" id="UGGJ01000005">
    <property type="protein sequence ID" value="STO40067.1"/>
    <property type="molecule type" value="Genomic_DNA"/>
</dbReference>
<dbReference type="Proteomes" id="UP000254428">
    <property type="component" value="Unassembled WGS sequence"/>
</dbReference>
<protein>
    <submittedName>
        <fullName evidence="1">Uncharacterized protein</fullName>
    </submittedName>
</protein>
<dbReference type="EMBL" id="UGBT01000002">
    <property type="protein sequence ID" value="STH74431.1"/>
    <property type="molecule type" value="Genomic_DNA"/>
</dbReference>
<proteinExistence type="predicted"/>
<evidence type="ECO:0000313" key="3">
    <source>
        <dbReference type="Proteomes" id="UP000254428"/>
    </source>
</evidence>
<accession>A0A0M1U5I2</accession>